<reference evidence="2" key="1">
    <citation type="submission" date="2022-05" db="EMBL/GenBank/DDBJ databases">
        <title>The Musa troglodytarum L. genome provides insights into the mechanism of non-climacteric behaviour and enrichment of carotenoids.</title>
        <authorList>
            <person name="Wang J."/>
        </authorList>
    </citation>
    <scope>NUCLEOTIDE SEQUENCE</scope>
    <source>
        <tissue evidence="2">Leaf</tissue>
    </source>
</reference>
<evidence type="ECO:0000256" key="1">
    <source>
        <dbReference type="SAM" id="MobiDB-lite"/>
    </source>
</evidence>
<sequence length="134" mass="14975">AADTDLLEALISRLLVVLRPQAYESLTPFPYLSFSIDLDELSCGWFFDPDLIRSSFLCSFVSATMSDEEHHFESKADAGASKTYPQQAGRSGRTGTSSSRGGLARFQKVINLSAEFLKITQRRKDWWAVWSSEG</sequence>
<evidence type="ECO:0000313" key="3">
    <source>
        <dbReference type="Proteomes" id="UP001055439"/>
    </source>
</evidence>
<name>A0A9E7FGN7_9LILI</name>
<keyword evidence="3" id="KW-1185">Reference proteome</keyword>
<feature type="region of interest" description="Disordered" evidence="1">
    <location>
        <begin position="72"/>
        <end position="100"/>
    </location>
</feature>
<dbReference type="EMBL" id="CP097505">
    <property type="protein sequence ID" value="URD93822.1"/>
    <property type="molecule type" value="Genomic_DNA"/>
</dbReference>
<feature type="non-terminal residue" evidence="2">
    <location>
        <position position="1"/>
    </location>
</feature>
<gene>
    <name evidence="2" type="ORF">MUK42_00413</name>
</gene>
<evidence type="ECO:0000313" key="2">
    <source>
        <dbReference type="EMBL" id="URD93822.1"/>
    </source>
</evidence>
<proteinExistence type="predicted"/>
<dbReference type="Proteomes" id="UP001055439">
    <property type="component" value="Chromosome 3"/>
</dbReference>
<organism evidence="2 3">
    <name type="scientific">Musa troglodytarum</name>
    <name type="common">fe'i banana</name>
    <dbReference type="NCBI Taxonomy" id="320322"/>
    <lineage>
        <taxon>Eukaryota</taxon>
        <taxon>Viridiplantae</taxon>
        <taxon>Streptophyta</taxon>
        <taxon>Embryophyta</taxon>
        <taxon>Tracheophyta</taxon>
        <taxon>Spermatophyta</taxon>
        <taxon>Magnoliopsida</taxon>
        <taxon>Liliopsida</taxon>
        <taxon>Zingiberales</taxon>
        <taxon>Musaceae</taxon>
        <taxon>Musa</taxon>
    </lineage>
</organism>
<protein>
    <submittedName>
        <fullName evidence="2">Uncharacterized protein</fullName>
    </submittedName>
</protein>
<accession>A0A9E7FGN7</accession>
<dbReference type="AlphaFoldDB" id="A0A9E7FGN7"/>
<feature type="compositionally biased region" description="Low complexity" evidence="1">
    <location>
        <begin position="89"/>
        <end position="100"/>
    </location>
</feature>